<dbReference type="GO" id="GO:0005576">
    <property type="term" value="C:extracellular region"/>
    <property type="evidence" value="ECO:0007669"/>
    <property type="project" value="UniProtKB-SubCell"/>
</dbReference>
<evidence type="ECO:0000313" key="6">
    <source>
        <dbReference type="EMBL" id="PKQ62215.1"/>
    </source>
</evidence>
<evidence type="ECO:0000256" key="2">
    <source>
        <dbReference type="ARBA" id="ARBA00022525"/>
    </source>
</evidence>
<keyword evidence="2" id="KW-0964">Secreted</keyword>
<comment type="subcellular location">
    <subcellularLocation>
        <location evidence="1">Secreted</location>
    </subcellularLocation>
</comment>
<dbReference type="RefSeq" id="WP_101261864.1">
    <property type="nucleotide sequence ID" value="NZ_MVDD01000009.1"/>
</dbReference>
<dbReference type="Gene3D" id="3.20.20.80">
    <property type="entry name" value="Glycosidases"/>
    <property type="match status" value="1"/>
</dbReference>
<dbReference type="Proteomes" id="UP000233535">
    <property type="component" value="Unassembled WGS sequence"/>
</dbReference>
<dbReference type="Pfam" id="PF02368">
    <property type="entry name" value="Big_2"/>
    <property type="match status" value="1"/>
</dbReference>
<keyword evidence="7" id="KW-1185">Reference proteome</keyword>
<dbReference type="SUPFAM" id="SSF49373">
    <property type="entry name" value="Invasin/intimin cell-adhesion fragments"/>
    <property type="match status" value="1"/>
</dbReference>
<organism evidence="6 7">
    <name type="scientific">Labilibaculum filiforme</name>
    <dbReference type="NCBI Taxonomy" id="1940526"/>
    <lineage>
        <taxon>Bacteria</taxon>
        <taxon>Pseudomonadati</taxon>
        <taxon>Bacteroidota</taxon>
        <taxon>Bacteroidia</taxon>
        <taxon>Marinilabiliales</taxon>
        <taxon>Marinifilaceae</taxon>
        <taxon>Labilibaculum</taxon>
    </lineage>
</organism>
<dbReference type="Pfam" id="PF24517">
    <property type="entry name" value="CBM96"/>
    <property type="match status" value="1"/>
</dbReference>
<name>A0A2N3HVW2_9BACT</name>
<evidence type="ECO:0000256" key="3">
    <source>
        <dbReference type="ARBA" id="ARBA00022729"/>
    </source>
</evidence>
<dbReference type="SMART" id="SM00635">
    <property type="entry name" value="BID_2"/>
    <property type="match status" value="1"/>
</dbReference>
<comment type="caution">
    <text evidence="6">The sequence shown here is derived from an EMBL/GenBank/DDBJ whole genome shotgun (WGS) entry which is preliminary data.</text>
</comment>
<dbReference type="NCBIfam" id="TIGR04183">
    <property type="entry name" value="Por_Secre_tail"/>
    <property type="match status" value="1"/>
</dbReference>
<gene>
    <name evidence="6" type="ORF">BZG02_12920</name>
</gene>
<accession>A0A2N3HVW2</accession>
<sequence>MKRIKCFSVVLAIMIAGITSAAAQVSVTGELKQWHKVTLEIVGPQVSETDNPSPFLEYELTGIFTKGAKTYTVPGYFAADGNAANTGASSGKIWRIHFAPSETGTWNYTVRFRKGTNAAVSGNITAGTAVAGIDNVKGTFNVAASNKAAPDLRAKGCLEYVGEHHLRFANGEWFLKAGADSPENLLAYEDFDNTPNSGGLRKSWGPHVSDWKTGNPTWQGTKGKGLIGAVNYLSSEGMNTISFLTMNSPKGDDKNVFMWTANNKMTSYDCSKLDQWEIVMAHAEAKGMHLHFKTQETENELQLDNGDLGTNRKLYYRELIARFSHHNALNWNICEEGRADFSNTNQTEDQQKKCIAYFRNNDPYKSNVVLHTAPGLSNEKKVYTNMLGNKSELTGISIQTHWDQVYGDTKYWVTESAKTNNKWVVANDEQGNAQIGVPYDSFTGTPNINNIRKETLWGNLMAGGAGVEYYFGYGAKVINGTDKDDKMYNSSDMRCQDFRTREKSWRFAKAALDFFNQYVPFWEMKSDDNKTNKGWCLYKDGAIYVVYLPNGGDAAVQLKTGKTYNVKWYNPRTGGALTNGKTNIAGANVSIGASPDTNNDWVALVQASDYRHTANGEVENGDNVLSVSLNTNTVSLANVNDQQQLTASIYPASALNKSVTWTSSNTSIATVNASGLVTAKAKGNAVITVKSVDGNKTATATVTVGSVEPDPTTGEEVSLAPIHDAYLQGTTRYNTSELRIESNNRVGYLQFDLSSIQGEIESAVLQLTVGSDAGSGPISVTKGTTNNWTETNLSSSNKPAAGASLATLDKTYTTGQTFSWNLDASSLSAGGNLSLIMTQTSGNDVSFNTKEASGTKPVLVITTKRASTNNNETAPTATTDKVELLYLPASYDQSKNIKLTIRYDAAETRDVVGILTSPSGKWLGNAKATVEAGSSEVDLTIHLSDLPSAGTNYKLTAAIRKVGTGYSGNTNTDDEYVNITASASASSRALSGMAPTEQKVSVFPNPFTDHFTVYLNQTDVNFIKLYDTKGQLVYSQPVQSNTSDIEVFVENNCAPGLYLLQVGNNKSVQTVKLLKK</sequence>
<dbReference type="Pfam" id="PF12904">
    <property type="entry name" value="Collagen_bind_2"/>
    <property type="match status" value="1"/>
</dbReference>
<dbReference type="EMBL" id="MVDD01000009">
    <property type="protein sequence ID" value="PKQ62215.1"/>
    <property type="molecule type" value="Genomic_DNA"/>
</dbReference>
<dbReference type="OrthoDB" id="59486at2"/>
<dbReference type="AlphaFoldDB" id="A0A2N3HVW2"/>
<proteinExistence type="predicted"/>
<feature type="domain" description="BIG2" evidence="5">
    <location>
        <begin position="623"/>
        <end position="701"/>
    </location>
</feature>
<feature type="chain" id="PRO_5014684653" description="BIG2 domain-containing protein" evidence="4">
    <location>
        <begin position="22"/>
        <end position="1076"/>
    </location>
</feature>
<evidence type="ECO:0000256" key="4">
    <source>
        <dbReference type="SAM" id="SignalP"/>
    </source>
</evidence>
<evidence type="ECO:0000313" key="7">
    <source>
        <dbReference type="Proteomes" id="UP000233535"/>
    </source>
</evidence>
<dbReference type="Pfam" id="PF16586">
    <property type="entry name" value="DUF5060"/>
    <property type="match status" value="1"/>
</dbReference>
<dbReference type="Gene3D" id="2.60.40.1080">
    <property type="match status" value="1"/>
</dbReference>
<dbReference type="InterPro" id="IPR026444">
    <property type="entry name" value="Secre_tail"/>
</dbReference>
<dbReference type="Gene3D" id="2.60.40.10">
    <property type="entry name" value="Immunoglobulins"/>
    <property type="match status" value="1"/>
</dbReference>
<keyword evidence="3 4" id="KW-0732">Signal</keyword>
<dbReference type="InterPro" id="IPR008964">
    <property type="entry name" value="Invasin/intimin_cell_adhesion"/>
</dbReference>
<evidence type="ECO:0000256" key="1">
    <source>
        <dbReference type="ARBA" id="ARBA00004613"/>
    </source>
</evidence>
<dbReference type="InterPro" id="IPR055372">
    <property type="entry name" value="CBM96"/>
</dbReference>
<evidence type="ECO:0000259" key="5">
    <source>
        <dbReference type="SMART" id="SM00635"/>
    </source>
</evidence>
<protein>
    <recommendedName>
        <fullName evidence="5">BIG2 domain-containing protein</fullName>
    </recommendedName>
</protein>
<dbReference type="Pfam" id="PF18962">
    <property type="entry name" value="Por_Secre_tail"/>
    <property type="match status" value="1"/>
</dbReference>
<reference evidence="6 7" key="1">
    <citation type="journal article" date="2017" name="Front. Microbiol.">
        <title>Labilibaculum manganireducens gen. nov., sp. nov. and Labilibaculum filiforme sp. nov., Novel Bacteroidetes Isolated from Subsurface Sediments of the Baltic Sea.</title>
        <authorList>
            <person name="Vandieken V."/>
            <person name="Marshall I.P."/>
            <person name="Niemann H."/>
            <person name="Engelen B."/>
            <person name="Cypionka H."/>
        </authorList>
    </citation>
    <scope>NUCLEOTIDE SEQUENCE [LARGE SCALE GENOMIC DNA]</scope>
    <source>
        <strain evidence="6 7">59.16B</strain>
    </source>
</reference>
<dbReference type="InterPro" id="IPR024749">
    <property type="entry name" value="Collagen-bd_put"/>
</dbReference>
<dbReference type="InterPro" id="IPR003343">
    <property type="entry name" value="Big_2"/>
</dbReference>
<dbReference type="InterPro" id="IPR032260">
    <property type="entry name" value="DUF5060"/>
</dbReference>
<dbReference type="InterPro" id="IPR013783">
    <property type="entry name" value="Ig-like_fold"/>
</dbReference>
<feature type="signal peptide" evidence="4">
    <location>
        <begin position="1"/>
        <end position="21"/>
    </location>
</feature>